<keyword evidence="3" id="KW-1185">Reference proteome</keyword>
<gene>
    <name evidence="2" type="ORF">LARSCL_LOCUS18769</name>
</gene>
<keyword evidence="1" id="KW-0472">Membrane</keyword>
<keyword evidence="1" id="KW-1133">Transmembrane helix</keyword>
<reference evidence="2 3" key="1">
    <citation type="submission" date="2024-04" db="EMBL/GenBank/DDBJ databases">
        <authorList>
            <person name="Rising A."/>
            <person name="Reimegard J."/>
            <person name="Sonavane S."/>
            <person name="Akerstrom W."/>
            <person name="Nylinder S."/>
            <person name="Hedman E."/>
            <person name="Kallberg Y."/>
        </authorList>
    </citation>
    <scope>NUCLEOTIDE SEQUENCE [LARGE SCALE GENOMIC DNA]</scope>
</reference>
<protein>
    <submittedName>
        <fullName evidence="2">Uncharacterized protein</fullName>
    </submittedName>
</protein>
<evidence type="ECO:0000256" key="1">
    <source>
        <dbReference type="SAM" id="Phobius"/>
    </source>
</evidence>
<name>A0AAV2BEG4_9ARAC</name>
<dbReference type="EMBL" id="CAXIEN010000349">
    <property type="protein sequence ID" value="CAL1294551.1"/>
    <property type="molecule type" value="Genomic_DNA"/>
</dbReference>
<evidence type="ECO:0000313" key="3">
    <source>
        <dbReference type="Proteomes" id="UP001497382"/>
    </source>
</evidence>
<organism evidence="2 3">
    <name type="scientific">Larinioides sclopetarius</name>
    <dbReference type="NCBI Taxonomy" id="280406"/>
    <lineage>
        <taxon>Eukaryota</taxon>
        <taxon>Metazoa</taxon>
        <taxon>Ecdysozoa</taxon>
        <taxon>Arthropoda</taxon>
        <taxon>Chelicerata</taxon>
        <taxon>Arachnida</taxon>
        <taxon>Araneae</taxon>
        <taxon>Araneomorphae</taxon>
        <taxon>Entelegynae</taxon>
        <taxon>Araneoidea</taxon>
        <taxon>Araneidae</taxon>
        <taxon>Larinioides</taxon>
    </lineage>
</organism>
<keyword evidence="1" id="KW-0812">Transmembrane</keyword>
<accession>A0AAV2BEG4</accession>
<dbReference type="Proteomes" id="UP001497382">
    <property type="component" value="Unassembled WGS sequence"/>
</dbReference>
<evidence type="ECO:0000313" key="2">
    <source>
        <dbReference type="EMBL" id="CAL1294551.1"/>
    </source>
</evidence>
<feature type="transmembrane region" description="Helical" evidence="1">
    <location>
        <begin position="45"/>
        <end position="63"/>
    </location>
</feature>
<sequence length="207" mass="23912">MFYSCLERNFRKRANVFCSKILLFHACYKDDDRFRNLHSCPKMKSLFLITSLLLIVAIFGEVYKMEDEILECFFKLMCELNKFDEFYEIREVAGTEVTLKGAVWISEITGKENPTITKEFWVQAFDLVCVMSDEEKDKHFKKYILLCGELMMKECRNPTSEICVNADKCAEAFSDIIAKYKANGVCRTFGQNPEPGGLDNFESSPIG</sequence>
<proteinExistence type="predicted"/>
<dbReference type="AlphaFoldDB" id="A0AAV2BEG4"/>
<comment type="caution">
    <text evidence="2">The sequence shown here is derived from an EMBL/GenBank/DDBJ whole genome shotgun (WGS) entry which is preliminary data.</text>
</comment>